<sequence>MAQPQRQADVHQDELCPPNKRYALMNTNKKIDLDNLLKELTMTLDDFRTIFQLPQATNNNHERFVAGLKFLEMVPLFLNDLGFTLKITIPLQKNWSHTIVADTLQDVFMMSYNTRRNKAGVEMKIPRWMITDEMKFTENYQMYAEVFRVDVPTTQSQPIESTHGMLEI</sequence>
<accession>A0A6L2LLG3</accession>
<comment type="caution">
    <text evidence="1">The sequence shown here is derived from an EMBL/GenBank/DDBJ whole genome shotgun (WGS) entry which is preliminary data.</text>
</comment>
<organism evidence="1">
    <name type="scientific">Tanacetum cinerariifolium</name>
    <name type="common">Dalmatian daisy</name>
    <name type="synonym">Chrysanthemum cinerariifolium</name>
    <dbReference type="NCBI Taxonomy" id="118510"/>
    <lineage>
        <taxon>Eukaryota</taxon>
        <taxon>Viridiplantae</taxon>
        <taxon>Streptophyta</taxon>
        <taxon>Embryophyta</taxon>
        <taxon>Tracheophyta</taxon>
        <taxon>Spermatophyta</taxon>
        <taxon>Magnoliopsida</taxon>
        <taxon>eudicotyledons</taxon>
        <taxon>Gunneridae</taxon>
        <taxon>Pentapetalae</taxon>
        <taxon>asterids</taxon>
        <taxon>campanulids</taxon>
        <taxon>Asterales</taxon>
        <taxon>Asteraceae</taxon>
        <taxon>Asteroideae</taxon>
        <taxon>Anthemideae</taxon>
        <taxon>Anthemidinae</taxon>
        <taxon>Tanacetum</taxon>
    </lineage>
</organism>
<reference evidence="1" key="1">
    <citation type="journal article" date="2019" name="Sci. Rep.">
        <title>Draft genome of Tanacetum cinerariifolium, the natural source of mosquito coil.</title>
        <authorList>
            <person name="Yamashiro T."/>
            <person name="Shiraishi A."/>
            <person name="Satake H."/>
            <person name="Nakayama K."/>
        </authorList>
    </citation>
    <scope>NUCLEOTIDE SEQUENCE</scope>
</reference>
<proteinExistence type="predicted"/>
<dbReference type="EMBL" id="BKCJ010004685">
    <property type="protein sequence ID" value="GEU62498.1"/>
    <property type="molecule type" value="Genomic_DNA"/>
</dbReference>
<dbReference type="AlphaFoldDB" id="A0A6L2LLG3"/>
<name>A0A6L2LLG3_TANCI</name>
<evidence type="ECO:0000313" key="1">
    <source>
        <dbReference type="EMBL" id="GEU62498.1"/>
    </source>
</evidence>
<protein>
    <submittedName>
        <fullName evidence="1">Uncharacterized protein</fullName>
    </submittedName>
</protein>
<gene>
    <name evidence="1" type="ORF">Tci_034476</name>
</gene>